<evidence type="ECO:0000256" key="5">
    <source>
        <dbReference type="ARBA" id="ARBA00023136"/>
    </source>
</evidence>
<accession>A0A0N9IGK2</accession>
<evidence type="ECO:0000256" key="1">
    <source>
        <dbReference type="ARBA" id="ARBA00004651"/>
    </source>
</evidence>
<evidence type="ECO:0000256" key="4">
    <source>
        <dbReference type="ARBA" id="ARBA00022989"/>
    </source>
</evidence>
<sequence length="171" mass="16978">MIAVSVAVAGWFAVRRLLKPPVAATDPLRLATSWDLLAACLRAGLPVAEAVGVIADRVPGDGGKALRTTSGLLALGADATDAWRPTAAVPATAALARGARRTARSGTELAAVASTLATEVRASANDIAEGRAQRAGVLIAGPLGLCFLPAFVCLGIVPVAAGLAGHLGLSG</sequence>
<dbReference type="Pfam" id="PF00482">
    <property type="entry name" value="T2SSF"/>
    <property type="match status" value="1"/>
</dbReference>
<evidence type="ECO:0000256" key="2">
    <source>
        <dbReference type="ARBA" id="ARBA00022475"/>
    </source>
</evidence>
<protein>
    <recommendedName>
        <fullName evidence="7">Type II secretion system protein GspF domain-containing protein</fullName>
    </recommendedName>
</protein>
<reference evidence="8 9" key="1">
    <citation type="submission" date="2015-07" db="EMBL/GenBank/DDBJ databases">
        <title>Genome sequencing of Kibdelosporangium phytohabitans.</title>
        <authorList>
            <person name="Qin S."/>
            <person name="Xing K."/>
        </authorList>
    </citation>
    <scope>NUCLEOTIDE SEQUENCE [LARGE SCALE GENOMIC DNA]</scope>
    <source>
        <strain evidence="8 9">KLBMP1111</strain>
    </source>
</reference>
<feature type="transmembrane region" description="Helical" evidence="6">
    <location>
        <begin position="137"/>
        <end position="161"/>
    </location>
</feature>
<evidence type="ECO:0000256" key="3">
    <source>
        <dbReference type="ARBA" id="ARBA00022692"/>
    </source>
</evidence>
<organism evidence="8 9">
    <name type="scientific">Kibdelosporangium phytohabitans</name>
    <dbReference type="NCBI Taxonomy" id="860235"/>
    <lineage>
        <taxon>Bacteria</taxon>
        <taxon>Bacillati</taxon>
        <taxon>Actinomycetota</taxon>
        <taxon>Actinomycetes</taxon>
        <taxon>Pseudonocardiales</taxon>
        <taxon>Pseudonocardiaceae</taxon>
        <taxon>Kibdelosporangium</taxon>
    </lineage>
</organism>
<keyword evidence="9" id="KW-1185">Reference proteome</keyword>
<dbReference type="KEGG" id="kphy:AOZ06_01845"/>
<dbReference type="GO" id="GO:0005886">
    <property type="term" value="C:plasma membrane"/>
    <property type="evidence" value="ECO:0007669"/>
    <property type="project" value="UniProtKB-SubCell"/>
</dbReference>
<keyword evidence="4 6" id="KW-1133">Transmembrane helix</keyword>
<dbReference type="STRING" id="860235.AOZ06_01845"/>
<evidence type="ECO:0000256" key="6">
    <source>
        <dbReference type="SAM" id="Phobius"/>
    </source>
</evidence>
<keyword evidence="2" id="KW-1003">Cell membrane</keyword>
<feature type="domain" description="Type II secretion system protein GspF" evidence="7">
    <location>
        <begin position="35"/>
        <end position="153"/>
    </location>
</feature>
<dbReference type="EMBL" id="CP012752">
    <property type="protein sequence ID" value="ALG14484.1"/>
    <property type="molecule type" value="Genomic_DNA"/>
</dbReference>
<evidence type="ECO:0000313" key="8">
    <source>
        <dbReference type="EMBL" id="ALG14484.1"/>
    </source>
</evidence>
<name>A0A0N9IGK2_9PSEU</name>
<dbReference type="InterPro" id="IPR018076">
    <property type="entry name" value="T2SS_GspF_dom"/>
</dbReference>
<dbReference type="PANTHER" id="PTHR35007">
    <property type="entry name" value="INTEGRAL MEMBRANE PROTEIN-RELATED"/>
    <property type="match status" value="1"/>
</dbReference>
<evidence type="ECO:0000259" key="7">
    <source>
        <dbReference type="Pfam" id="PF00482"/>
    </source>
</evidence>
<dbReference type="Proteomes" id="UP000063699">
    <property type="component" value="Chromosome"/>
</dbReference>
<proteinExistence type="predicted"/>
<comment type="subcellular location">
    <subcellularLocation>
        <location evidence="1">Cell membrane</location>
        <topology evidence="1">Multi-pass membrane protein</topology>
    </subcellularLocation>
</comment>
<dbReference type="PANTHER" id="PTHR35007:SF3">
    <property type="entry name" value="POSSIBLE CONSERVED ALANINE RICH MEMBRANE PROTEIN"/>
    <property type="match status" value="1"/>
</dbReference>
<gene>
    <name evidence="8" type="ORF">AOZ06_01845</name>
</gene>
<keyword evidence="5 6" id="KW-0472">Membrane</keyword>
<evidence type="ECO:0000313" key="9">
    <source>
        <dbReference type="Proteomes" id="UP000063699"/>
    </source>
</evidence>
<keyword evidence="3 6" id="KW-0812">Transmembrane</keyword>
<dbReference type="AlphaFoldDB" id="A0A0N9IGK2"/>